<dbReference type="PANTHER" id="PTHR20935:SF1">
    <property type="entry name" value="SLL1549 PROTEIN"/>
    <property type="match status" value="1"/>
</dbReference>
<dbReference type="STRING" id="1090615.SAMN04515671_0940"/>
<dbReference type="EMBL" id="LT629710">
    <property type="protein sequence ID" value="SDO43918.1"/>
    <property type="molecule type" value="Genomic_DNA"/>
</dbReference>
<reference evidence="2 3" key="1">
    <citation type="submission" date="2016-10" db="EMBL/GenBank/DDBJ databases">
        <authorList>
            <person name="de Groot N.N."/>
        </authorList>
    </citation>
    <scope>NUCLEOTIDE SEQUENCE [LARGE SCALE GENOMIC DNA]</scope>
    <source>
        <strain evidence="3">P4-7,KCTC 19426,CECT 7604</strain>
    </source>
</reference>
<evidence type="ECO:0000256" key="1">
    <source>
        <dbReference type="ARBA" id="ARBA00022801"/>
    </source>
</evidence>
<gene>
    <name evidence="2" type="ORF">SAMN04515671_0940</name>
</gene>
<dbReference type="InterPro" id="IPR013078">
    <property type="entry name" value="His_Pase_superF_clade-1"/>
</dbReference>
<dbReference type="OrthoDB" id="9810154at2"/>
<keyword evidence="1" id="KW-0378">Hydrolase</keyword>
<dbReference type="CDD" id="cd07067">
    <property type="entry name" value="HP_PGM_like"/>
    <property type="match status" value="1"/>
</dbReference>
<name>A0A1H0JJG1_9ACTN</name>
<dbReference type="SUPFAM" id="SSF53254">
    <property type="entry name" value="Phosphoglycerate mutase-like"/>
    <property type="match status" value="1"/>
</dbReference>
<dbReference type="SMART" id="SM00855">
    <property type="entry name" value="PGAM"/>
    <property type="match status" value="1"/>
</dbReference>
<evidence type="ECO:0000313" key="3">
    <source>
        <dbReference type="Proteomes" id="UP000198741"/>
    </source>
</evidence>
<dbReference type="AlphaFoldDB" id="A0A1H0JJG1"/>
<accession>A0A1H0JJG1</accession>
<evidence type="ECO:0000313" key="2">
    <source>
        <dbReference type="EMBL" id="SDO43918.1"/>
    </source>
</evidence>
<dbReference type="GO" id="GO:0016787">
    <property type="term" value="F:hydrolase activity"/>
    <property type="evidence" value="ECO:0007669"/>
    <property type="project" value="UniProtKB-KW"/>
</dbReference>
<dbReference type="Pfam" id="PF00300">
    <property type="entry name" value="His_Phos_1"/>
    <property type="match status" value="1"/>
</dbReference>
<dbReference type="PANTHER" id="PTHR20935">
    <property type="entry name" value="PHOSPHOGLYCERATE MUTASE-RELATED"/>
    <property type="match status" value="1"/>
</dbReference>
<sequence length="167" mass="17868">MTGTRTLVLLRHAKSGYPGGVRDHERPLADRGRREGALAGEWMRAHLPPIDEILCSTATRTRQTVEVAGLTAPIRLSDQIYEASPDQVLGEIAATDPSVSTLVVVGHAPGLPALAADLAGPRSDADALDRMSTRFPTAAVAVFEVDTAWAELGWQDGRLAQFHIPRG</sequence>
<organism evidence="2 3">
    <name type="scientific">Nakamurella panacisegetis</name>
    <dbReference type="NCBI Taxonomy" id="1090615"/>
    <lineage>
        <taxon>Bacteria</taxon>
        <taxon>Bacillati</taxon>
        <taxon>Actinomycetota</taxon>
        <taxon>Actinomycetes</taxon>
        <taxon>Nakamurellales</taxon>
        <taxon>Nakamurellaceae</taxon>
        <taxon>Nakamurella</taxon>
    </lineage>
</organism>
<dbReference type="Proteomes" id="UP000198741">
    <property type="component" value="Chromosome I"/>
</dbReference>
<protein>
    <submittedName>
        <fullName evidence="2">Phosphohistidine phosphatase</fullName>
    </submittedName>
</protein>
<dbReference type="RefSeq" id="WP_090474807.1">
    <property type="nucleotide sequence ID" value="NZ_LT629710.1"/>
</dbReference>
<proteinExistence type="predicted"/>
<keyword evidence="3" id="KW-1185">Reference proteome</keyword>
<dbReference type="Gene3D" id="3.40.50.1240">
    <property type="entry name" value="Phosphoglycerate mutase-like"/>
    <property type="match status" value="1"/>
</dbReference>
<dbReference type="InterPro" id="IPR029033">
    <property type="entry name" value="His_PPase_superfam"/>
</dbReference>
<dbReference type="InterPro" id="IPR051021">
    <property type="entry name" value="Mito_Ser/Thr_phosphatase"/>
</dbReference>